<dbReference type="Pfam" id="PF02239">
    <property type="entry name" value="Cytochrom_D1"/>
    <property type="match status" value="1"/>
</dbReference>
<dbReference type="PROSITE" id="PS51257">
    <property type="entry name" value="PROKAR_LIPOPROTEIN"/>
    <property type="match status" value="1"/>
</dbReference>
<dbReference type="EMBL" id="AP028947">
    <property type="protein sequence ID" value="BET24715.1"/>
    <property type="molecule type" value="Genomic_DNA"/>
</dbReference>
<dbReference type="AlphaFoldDB" id="A0AA86MDJ4"/>
<gene>
    <name evidence="3" type="ORF">RGQ30_02160</name>
</gene>
<dbReference type="KEGG" id="lto:RGQ30_02160"/>
<reference evidence="3 4" key="1">
    <citation type="submission" date="2023-10" db="EMBL/GenBank/DDBJ databases">
        <title>Complete Genome Sequence of Limnobacter thiooxidans CS-K2T, Isolated from freshwater lake sediments in Bavaria, Germany.</title>
        <authorList>
            <person name="Naruki M."/>
            <person name="Watanabe A."/>
            <person name="Warashina T."/>
            <person name="Morita T."/>
            <person name="Arakawa K."/>
        </authorList>
    </citation>
    <scope>NUCLEOTIDE SEQUENCE [LARGE SCALE GENOMIC DNA]</scope>
    <source>
        <strain evidence="3 4">CS-K2</strain>
    </source>
</reference>
<dbReference type="PANTHER" id="PTHR47197:SF3">
    <property type="entry name" value="DIHYDRO-HEME D1 DEHYDROGENASE"/>
    <property type="match status" value="1"/>
</dbReference>
<dbReference type="PANTHER" id="PTHR47197">
    <property type="entry name" value="PROTEIN NIRF"/>
    <property type="match status" value="1"/>
</dbReference>
<dbReference type="SUPFAM" id="SSF50974">
    <property type="entry name" value="Nitrous oxide reductase, N-terminal domain"/>
    <property type="match status" value="1"/>
</dbReference>
<dbReference type="InterPro" id="IPR011045">
    <property type="entry name" value="N2O_reductase_N"/>
</dbReference>
<dbReference type="Proteomes" id="UP001329151">
    <property type="component" value="Chromosome"/>
</dbReference>
<protein>
    <submittedName>
        <fullName evidence="3">Uncharacterized protein</fullName>
    </submittedName>
</protein>
<keyword evidence="4" id="KW-1185">Reference proteome</keyword>
<evidence type="ECO:0000256" key="1">
    <source>
        <dbReference type="SAM" id="MobiDB-lite"/>
    </source>
</evidence>
<accession>A0AA86MDJ4</accession>
<dbReference type="InterPro" id="IPR051200">
    <property type="entry name" value="Host-pathogen_enzymatic-act"/>
</dbReference>
<feature type="chain" id="PRO_5045899954" evidence="2">
    <location>
        <begin position="18"/>
        <end position="369"/>
    </location>
</feature>
<name>A0AA86MDJ4_9BURK</name>
<evidence type="ECO:0000313" key="3">
    <source>
        <dbReference type="EMBL" id="BET24715.1"/>
    </source>
</evidence>
<dbReference type="InterPro" id="IPR015943">
    <property type="entry name" value="WD40/YVTN_repeat-like_dom_sf"/>
</dbReference>
<keyword evidence="2" id="KW-0732">Signal</keyword>
<feature type="signal peptide" evidence="2">
    <location>
        <begin position="1"/>
        <end position="17"/>
    </location>
</feature>
<dbReference type="RefSeq" id="WP_130557051.1">
    <property type="nucleotide sequence ID" value="NZ_AP028947.1"/>
</dbReference>
<evidence type="ECO:0000313" key="4">
    <source>
        <dbReference type="Proteomes" id="UP001329151"/>
    </source>
</evidence>
<evidence type="ECO:0000256" key="2">
    <source>
        <dbReference type="SAM" id="SignalP"/>
    </source>
</evidence>
<feature type="region of interest" description="Disordered" evidence="1">
    <location>
        <begin position="131"/>
        <end position="152"/>
    </location>
</feature>
<dbReference type="Gene3D" id="2.130.10.10">
    <property type="entry name" value="YVTN repeat-like/Quinoprotein amine dehydrogenase"/>
    <property type="match status" value="3"/>
</dbReference>
<proteinExistence type="predicted"/>
<organism evidence="3 4">
    <name type="scientific">Limnobacter thiooxidans</name>
    <dbReference type="NCBI Taxonomy" id="131080"/>
    <lineage>
        <taxon>Bacteria</taxon>
        <taxon>Pseudomonadati</taxon>
        <taxon>Pseudomonadota</taxon>
        <taxon>Betaproteobacteria</taxon>
        <taxon>Burkholderiales</taxon>
        <taxon>Burkholderiaceae</taxon>
        <taxon>Limnobacter</taxon>
    </lineage>
</organism>
<sequence length="369" mass="39468">MKLKMTALALSTVVALAACSKKEEAVAPEAAAPAEQAAPAAVAYVTHQDGPVTIYSLADYTKIGEIVVGEGGRGVGLTEDGKLLVVAVKETKDLAIVDTATNQVVRRVPVGINPEFVRVLGNLAFVAYEPASKGGPPPKPGSAEAKAIEKEREEGDELPAQVAIIDLVKGEKIKEITAGFETEGIEFSGDGKHIIVTNEADENVSVHDIETGEKIKQIDTEKYGIRPRGVKRSPDGEQFVVTLEYGNKMLILDKEYNVINEAPTGEVPYGVTYTRDGSEIVVALARGKAIQVFDAKTLELKREMPAGDRCWHFSFTPDDKQLIVACGRSNNILVLDYATGSLIKDIPEGNMPWGVMVSPKSVGSLDIPG</sequence>